<comment type="caution">
    <text evidence="3">The sequence shown here is derived from an EMBL/GenBank/DDBJ whole genome shotgun (WGS) entry which is preliminary data.</text>
</comment>
<sequence length="191" mass="21202">MPTRSPDYNAYSTATRRSSSPNISPPVAKALQLRHRLLDGEDSGGEYSDASTQAPYDNEHFSSSNRGNELSWLPVARQALVRASARRGFILNPICLPINLVVWATIWVACVGLYVFVYFVVAIFLSDLDSSRAPPGASTGSWWSLDFRPFWANRYVNLPGFTNELPMLFGVFVPCLLLRLAIEGGVLNEFL</sequence>
<feature type="transmembrane region" description="Helical" evidence="2">
    <location>
        <begin position="100"/>
        <end position="125"/>
    </location>
</feature>
<dbReference type="AlphaFoldDB" id="A0AAE0XLX9"/>
<feature type="region of interest" description="Disordered" evidence="1">
    <location>
        <begin position="42"/>
        <end position="62"/>
    </location>
</feature>
<feature type="region of interest" description="Disordered" evidence="1">
    <location>
        <begin position="1"/>
        <end position="25"/>
    </location>
</feature>
<feature type="compositionally biased region" description="Polar residues" evidence="1">
    <location>
        <begin position="49"/>
        <end position="62"/>
    </location>
</feature>
<feature type="transmembrane region" description="Helical" evidence="2">
    <location>
        <begin position="165"/>
        <end position="182"/>
    </location>
</feature>
<evidence type="ECO:0000313" key="4">
    <source>
        <dbReference type="Proteomes" id="UP001270362"/>
    </source>
</evidence>
<organism evidence="3 4">
    <name type="scientific">Podospora appendiculata</name>
    <dbReference type="NCBI Taxonomy" id="314037"/>
    <lineage>
        <taxon>Eukaryota</taxon>
        <taxon>Fungi</taxon>
        <taxon>Dikarya</taxon>
        <taxon>Ascomycota</taxon>
        <taxon>Pezizomycotina</taxon>
        <taxon>Sordariomycetes</taxon>
        <taxon>Sordariomycetidae</taxon>
        <taxon>Sordariales</taxon>
        <taxon>Podosporaceae</taxon>
        <taxon>Podospora</taxon>
    </lineage>
</organism>
<keyword evidence="4" id="KW-1185">Reference proteome</keyword>
<gene>
    <name evidence="3" type="ORF">B0T22DRAFT_438684</name>
</gene>
<keyword evidence="2" id="KW-0812">Transmembrane</keyword>
<evidence type="ECO:0000313" key="3">
    <source>
        <dbReference type="EMBL" id="KAK3695730.1"/>
    </source>
</evidence>
<name>A0AAE0XLX9_9PEZI</name>
<keyword evidence="2" id="KW-0472">Membrane</keyword>
<keyword evidence="2" id="KW-1133">Transmembrane helix</keyword>
<accession>A0AAE0XLX9</accession>
<proteinExistence type="predicted"/>
<evidence type="ECO:0000256" key="2">
    <source>
        <dbReference type="SAM" id="Phobius"/>
    </source>
</evidence>
<reference evidence="3" key="1">
    <citation type="journal article" date="2023" name="Mol. Phylogenet. Evol.">
        <title>Genome-scale phylogeny and comparative genomics of the fungal order Sordariales.</title>
        <authorList>
            <person name="Hensen N."/>
            <person name="Bonometti L."/>
            <person name="Westerberg I."/>
            <person name="Brannstrom I.O."/>
            <person name="Guillou S."/>
            <person name="Cros-Aarteil S."/>
            <person name="Calhoun S."/>
            <person name="Haridas S."/>
            <person name="Kuo A."/>
            <person name="Mondo S."/>
            <person name="Pangilinan J."/>
            <person name="Riley R."/>
            <person name="LaButti K."/>
            <person name="Andreopoulos B."/>
            <person name="Lipzen A."/>
            <person name="Chen C."/>
            <person name="Yan M."/>
            <person name="Daum C."/>
            <person name="Ng V."/>
            <person name="Clum A."/>
            <person name="Steindorff A."/>
            <person name="Ohm R.A."/>
            <person name="Martin F."/>
            <person name="Silar P."/>
            <person name="Natvig D.O."/>
            <person name="Lalanne C."/>
            <person name="Gautier V."/>
            <person name="Ament-Velasquez S.L."/>
            <person name="Kruys A."/>
            <person name="Hutchinson M.I."/>
            <person name="Powell A.J."/>
            <person name="Barry K."/>
            <person name="Miller A.N."/>
            <person name="Grigoriev I.V."/>
            <person name="Debuchy R."/>
            <person name="Gladieux P."/>
            <person name="Hiltunen Thoren M."/>
            <person name="Johannesson H."/>
        </authorList>
    </citation>
    <scope>NUCLEOTIDE SEQUENCE</scope>
    <source>
        <strain evidence="3">CBS 314.62</strain>
    </source>
</reference>
<evidence type="ECO:0000256" key="1">
    <source>
        <dbReference type="SAM" id="MobiDB-lite"/>
    </source>
</evidence>
<feature type="compositionally biased region" description="Polar residues" evidence="1">
    <location>
        <begin position="10"/>
        <end position="22"/>
    </location>
</feature>
<dbReference type="Proteomes" id="UP001270362">
    <property type="component" value="Unassembled WGS sequence"/>
</dbReference>
<dbReference type="EMBL" id="JAULSO010000001">
    <property type="protein sequence ID" value="KAK3695730.1"/>
    <property type="molecule type" value="Genomic_DNA"/>
</dbReference>
<protein>
    <submittedName>
        <fullName evidence="3">Uncharacterized protein</fullName>
    </submittedName>
</protein>
<reference evidence="3" key="2">
    <citation type="submission" date="2023-06" db="EMBL/GenBank/DDBJ databases">
        <authorList>
            <consortium name="Lawrence Berkeley National Laboratory"/>
            <person name="Haridas S."/>
            <person name="Hensen N."/>
            <person name="Bonometti L."/>
            <person name="Westerberg I."/>
            <person name="Brannstrom I.O."/>
            <person name="Guillou S."/>
            <person name="Cros-Aarteil S."/>
            <person name="Calhoun S."/>
            <person name="Kuo A."/>
            <person name="Mondo S."/>
            <person name="Pangilinan J."/>
            <person name="Riley R."/>
            <person name="Labutti K."/>
            <person name="Andreopoulos B."/>
            <person name="Lipzen A."/>
            <person name="Chen C."/>
            <person name="Yanf M."/>
            <person name="Daum C."/>
            <person name="Ng V."/>
            <person name="Clum A."/>
            <person name="Steindorff A."/>
            <person name="Ohm R."/>
            <person name="Martin F."/>
            <person name="Silar P."/>
            <person name="Natvig D."/>
            <person name="Lalanne C."/>
            <person name="Gautier V."/>
            <person name="Ament-Velasquez S.L."/>
            <person name="Kruys A."/>
            <person name="Hutchinson M.I."/>
            <person name="Powell A.J."/>
            <person name="Barry K."/>
            <person name="Miller A.N."/>
            <person name="Grigoriev I.V."/>
            <person name="Debuchy R."/>
            <person name="Gladieux P."/>
            <person name="Thoren M.H."/>
            <person name="Johannesson H."/>
        </authorList>
    </citation>
    <scope>NUCLEOTIDE SEQUENCE</scope>
    <source>
        <strain evidence="3">CBS 314.62</strain>
    </source>
</reference>